<dbReference type="InterPro" id="IPR019427">
    <property type="entry name" value="7TM_GPCR_serpentine_rcpt_Srw"/>
</dbReference>
<keyword evidence="9" id="KW-1185">Reference proteome</keyword>
<evidence type="ECO:0000313" key="9">
    <source>
        <dbReference type="Proteomes" id="UP000316759"/>
    </source>
</evidence>
<evidence type="ECO:0000256" key="4">
    <source>
        <dbReference type="ARBA" id="ARBA00023136"/>
    </source>
</evidence>
<reference evidence="8 9" key="1">
    <citation type="submission" date="2019-04" db="EMBL/GenBank/DDBJ databases">
        <title>Annotation for the trematode Fasciola gigantica.</title>
        <authorList>
            <person name="Choi Y.-J."/>
        </authorList>
    </citation>
    <scope>NUCLEOTIDE SEQUENCE [LARGE SCALE GENOMIC DNA]</scope>
    <source>
        <strain evidence="8">Uganda_cow_1</strain>
    </source>
</reference>
<dbReference type="AlphaFoldDB" id="A0A504YID1"/>
<dbReference type="CDD" id="cd14978">
    <property type="entry name" value="7tmA_FMRFamide_R-like"/>
    <property type="match status" value="1"/>
</dbReference>
<dbReference type="Proteomes" id="UP000316759">
    <property type="component" value="Unassembled WGS sequence"/>
</dbReference>
<feature type="transmembrane region" description="Helical" evidence="6">
    <location>
        <begin position="349"/>
        <end position="366"/>
    </location>
</feature>
<feature type="region of interest" description="Disordered" evidence="5">
    <location>
        <begin position="302"/>
        <end position="342"/>
    </location>
</feature>
<dbReference type="Pfam" id="PF10324">
    <property type="entry name" value="7TM_GPCR_Srw"/>
    <property type="match status" value="2"/>
</dbReference>
<dbReference type="PANTHER" id="PTHR46273">
    <property type="entry name" value="MYOSUPPRESSIN RECEPTOR 1, ISOFORM B-RELATED"/>
    <property type="match status" value="1"/>
</dbReference>
<gene>
    <name evidence="8" type="ORF">FGIG_01003</name>
</gene>
<dbReference type="Gene3D" id="1.20.1070.10">
    <property type="entry name" value="Rhodopsin 7-helix transmembrane proteins"/>
    <property type="match status" value="1"/>
</dbReference>
<dbReference type="OrthoDB" id="5864054at2759"/>
<name>A0A504YID1_FASGI</name>
<feature type="transmembrane region" description="Helical" evidence="6">
    <location>
        <begin position="162"/>
        <end position="184"/>
    </location>
</feature>
<feature type="transmembrane region" description="Helical" evidence="6">
    <location>
        <begin position="105"/>
        <end position="128"/>
    </location>
</feature>
<accession>A0A504YID1</accession>
<feature type="transmembrane region" description="Helical" evidence="6">
    <location>
        <begin position="26"/>
        <end position="48"/>
    </location>
</feature>
<evidence type="ECO:0000256" key="2">
    <source>
        <dbReference type="ARBA" id="ARBA00022692"/>
    </source>
</evidence>
<protein>
    <submittedName>
        <fullName evidence="8">Putative neuropeptide F receptor</fullName>
    </submittedName>
</protein>
<sequence length="506" mass="56356">MSNTSNETACDEVPLLAEFSAVYFPIHAYLALTVCIFGSATNFLNAIILVQKSMRSPTNALLTGIALVDSVTMIAYGMHTIYFYMLTSPDPDLYSHGSFTVKLLLIQNVLSISSHTISTVLLVELAAFRCWILYRATSQCSVSRVSRRHTTVSIPRVTQHRVVACGVIGAILAGVLMGLPPFFIYTITLTNSTETETQPRRDFNGTQWTGNSSYPGLSKKQSYWFEVRPGAKLLESAHFVIYGCFVKILASILICALTSFILIAMEIARRRYTRLQNLSSKLIPQNSMTKCVAAEMAKPNVRKNAPKNYGPYDQLSDDQNDKRKNAQPSTNGEMKSVDRLGKKTRQSQRATIMLIVVVVSFVITEAPQGVFNTLVAVKGECFQTTVYVPLGDVLDLAVLLNSSINFILYCTMSQMFRANFARLVCRFCSCHCKRFLTRFNCGDNGTSSNSLNRASRNTSVLRRNRCGQLDHRIVSFQPVSLQPQHNPPLDGVGHETVDRECLRKTN</sequence>
<evidence type="ECO:0000259" key="7">
    <source>
        <dbReference type="PROSITE" id="PS50262"/>
    </source>
</evidence>
<feature type="domain" description="G-protein coupled receptors family 1 profile" evidence="7">
    <location>
        <begin position="41"/>
        <end position="409"/>
    </location>
</feature>
<evidence type="ECO:0000256" key="3">
    <source>
        <dbReference type="ARBA" id="ARBA00022989"/>
    </source>
</evidence>
<feature type="transmembrane region" description="Helical" evidence="6">
    <location>
        <begin position="60"/>
        <end position="85"/>
    </location>
</feature>
<dbReference type="PROSITE" id="PS50262">
    <property type="entry name" value="G_PROTEIN_RECEP_F1_2"/>
    <property type="match status" value="1"/>
</dbReference>
<dbReference type="EMBL" id="SUNJ01009727">
    <property type="protein sequence ID" value="TPP60185.1"/>
    <property type="molecule type" value="Genomic_DNA"/>
</dbReference>
<dbReference type="SUPFAM" id="SSF81321">
    <property type="entry name" value="Family A G protein-coupled receptor-like"/>
    <property type="match status" value="1"/>
</dbReference>
<feature type="transmembrane region" description="Helical" evidence="6">
    <location>
        <begin position="239"/>
        <end position="264"/>
    </location>
</feature>
<dbReference type="GO" id="GO:0005886">
    <property type="term" value="C:plasma membrane"/>
    <property type="evidence" value="ECO:0007669"/>
    <property type="project" value="TreeGrafter"/>
</dbReference>
<dbReference type="STRING" id="46835.A0A504YID1"/>
<organism evidence="8 9">
    <name type="scientific">Fasciola gigantica</name>
    <name type="common">Giant liver fluke</name>
    <dbReference type="NCBI Taxonomy" id="46835"/>
    <lineage>
        <taxon>Eukaryota</taxon>
        <taxon>Metazoa</taxon>
        <taxon>Spiralia</taxon>
        <taxon>Lophotrochozoa</taxon>
        <taxon>Platyhelminthes</taxon>
        <taxon>Trematoda</taxon>
        <taxon>Digenea</taxon>
        <taxon>Plagiorchiida</taxon>
        <taxon>Echinostomata</taxon>
        <taxon>Echinostomatoidea</taxon>
        <taxon>Fasciolidae</taxon>
        <taxon>Fasciola</taxon>
    </lineage>
</organism>
<dbReference type="PANTHER" id="PTHR46273:SF4">
    <property type="entry name" value="AT19640P"/>
    <property type="match status" value="1"/>
</dbReference>
<evidence type="ECO:0000256" key="1">
    <source>
        <dbReference type="ARBA" id="ARBA00004370"/>
    </source>
</evidence>
<keyword evidence="2 6" id="KW-0812">Transmembrane</keyword>
<proteinExistence type="predicted"/>
<keyword evidence="3 6" id="KW-1133">Transmembrane helix</keyword>
<keyword evidence="8" id="KW-0675">Receptor</keyword>
<dbReference type="InterPro" id="IPR053219">
    <property type="entry name" value="GPCR_Dmsr-1"/>
</dbReference>
<comment type="subcellular location">
    <subcellularLocation>
        <location evidence="1">Membrane</location>
    </subcellularLocation>
</comment>
<evidence type="ECO:0000256" key="6">
    <source>
        <dbReference type="SAM" id="Phobius"/>
    </source>
</evidence>
<evidence type="ECO:0000313" key="8">
    <source>
        <dbReference type="EMBL" id="TPP60185.1"/>
    </source>
</evidence>
<evidence type="ECO:0000256" key="5">
    <source>
        <dbReference type="SAM" id="MobiDB-lite"/>
    </source>
</evidence>
<dbReference type="GO" id="GO:0008528">
    <property type="term" value="F:G protein-coupled peptide receptor activity"/>
    <property type="evidence" value="ECO:0007669"/>
    <property type="project" value="InterPro"/>
</dbReference>
<dbReference type="InterPro" id="IPR017452">
    <property type="entry name" value="GPCR_Rhodpsn_7TM"/>
</dbReference>
<feature type="transmembrane region" description="Helical" evidence="6">
    <location>
        <begin position="386"/>
        <end position="408"/>
    </location>
</feature>
<keyword evidence="4 6" id="KW-0472">Membrane</keyword>
<comment type="caution">
    <text evidence="8">The sequence shown here is derived from an EMBL/GenBank/DDBJ whole genome shotgun (WGS) entry which is preliminary data.</text>
</comment>